<evidence type="ECO:0000256" key="3">
    <source>
        <dbReference type="ARBA" id="ARBA00022692"/>
    </source>
</evidence>
<sequence length="898" mass="93166">MIRPALHWPSVRGRARADAGPLLLSALVVVVVTILGGSVPVLLRTTADKAVQEAVRQSGDDADVQVQARWEWDDGPDGGRLRTPDSAGALHDLRDRSLDKLGALRSVLLPPVEYTESPYLKILDGTEPRSFRMNYLAGPSGPAVTWVSGTAPKATSDEPDLEVPFNAPPWPVQVGLSETSAKTLGVGPGDRIKIEDVNHTPKDVRVSGVFRPVDPDAAEWRAAPWLLQPVYGQDGAGITRFGGLLSAQSLPDARLAFSQDEMPRIIRFSPDPSLLTLDSANRIVSAVIALKASSTTSSGDRSLEEQWSTQLDFVLRDVQDQIDAATAQASVLLTAVIVVAVLILLLAAQLLVARRAPALTVARQRGASLTSLGLELLLESALVTVISAAAGVLVCVLVAGGVSWGWLLPVGLAAILAGPAFGVAAAYRATRDRRVPANRSARKIGERTAALRRLTLEAAVLAAAAVALTLLRQHGVLPSAGGTVLLPAAAPALGVLTGAVVMLRLLPLVTGLTLRQALRSTRPLAVFGAARAAVVSSRALPVLALVTAGGLASFALTVTSTTDRGLTDGAWRSVGADARLQVANEGLAKVPAMVKQIAGSPGVHHAVAGQVQDQAPVVVGDTSRPARLVIVDSAAYRELLADTPLPQLPELPGASGPAVPALVRYADGDVHPGDQLRLSRKGAPALTFTAVGTAPPVDGAQDVVLVDAAAMTATGYTVEPDTVWITGPGAAAASAGRDALVTLRQPLEDSRRSAALVTGLIRLAWATAGTLLALGLLGFALGAAAGAPARWQTLSRLRTLGLRTGEARRVAAGELLPLALVAAVVGPLLGVLFARVTLGPLALRLLTGQSENPVLVLPWLMIGVVGVLFLVMVVVVVSAEAAARRRRRLSEVLRVGGA</sequence>
<keyword evidence="10" id="KW-1185">Reference proteome</keyword>
<feature type="transmembrane region" description="Helical" evidence="7">
    <location>
        <begin position="450"/>
        <end position="471"/>
    </location>
</feature>
<comment type="subcellular location">
    <subcellularLocation>
        <location evidence="1">Cell membrane</location>
        <topology evidence="1">Multi-pass membrane protein</topology>
    </subcellularLocation>
</comment>
<keyword evidence="4 7" id="KW-1133">Transmembrane helix</keyword>
<evidence type="ECO:0000313" key="10">
    <source>
        <dbReference type="Proteomes" id="UP000619479"/>
    </source>
</evidence>
<evidence type="ECO:0000256" key="5">
    <source>
        <dbReference type="ARBA" id="ARBA00023136"/>
    </source>
</evidence>
<dbReference type="PANTHER" id="PTHR30572">
    <property type="entry name" value="MEMBRANE COMPONENT OF TRANSPORTER-RELATED"/>
    <property type="match status" value="1"/>
</dbReference>
<dbReference type="EMBL" id="BOMH01000064">
    <property type="protein sequence ID" value="GID69613.1"/>
    <property type="molecule type" value="Genomic_DNA"/>
</dbReference>
<gene>
    <name evidence="9" type="ORF">Acy02nite_74940</name>
</gene>
<comment type="similarity">
    <text evidence="6">Belongs to the ABC-4 integral membrane protein family.</text>
</comment>
<accession>A0A919IU07</accession>
<dbReference type="Pfam" id="PF02687">
    <property type="entry name" value="FtsX"/>
    <property type="match status" value="1"/>
</dbReference>
<feature type="transmembrane region" description="Helical" evidence="7">
    <location>
        <begin position="374"/>
        <end position="400"/>
    </location>
</feature>
<dbReference type="PANTHER" id="PTHR30572:SF4">
    <property type="entry name" value="ABC TRANSPORTER PERMEASE YTRF"/>
    <property type="match status" value="1"/>
</dbReference>
<dbReference type="GO" id="GO:0022857">
    <property type="term" value="F:transmembrane transporter activity"/>
    <property type="evidence" value="ECO:0007669"/>
    <property type="project" value="TreeGrafter"/>
</dbReference>
<dbReference type="RefSeq" id="WP_203752255.1">
    <property type="nucleotide sequence ID" value="NZ_BAAAUC010000075.1"/>
</dbReference>
<keyword evidence="2" id="KW-1003">Cell membrane</keyword>
<comment type="caution">
    <text evidence="9">The sequence shown here is derived from an EMBL/GenBank/DDBJ whole genome shotgun (WGS) entry which is preliminary data.</text>
</comment>
<dbReference type="Proteomes" id="UP000619479">
    <property type="component" value="Unassembled WGS sequence"/>
</dbReference>
<feature type="transmembrane region" description="Helical" evidence="7">
    <location>
        <begin position="21"/>
        <end position="43"/>
    </location>
</feature>
<feature type="transmembrane region" description="Helical" evidence="7">
    <location>
        <begin position="856"/>
        <end position="879"/>
    </location>
</feature>
<feature type="transmembrane region" description="Helical" evidence="7">
    <location>
        <begin position="491"/>
        <end position="514"/>
    </location>
</feature>
<name>A0A919IU07_9ACTN</name>
<feature type="transmembrane region" description="Helical" evidence="7">
    <location>
        <begin position="331"/>
        <end position="353"/>
    </location>
</feature>
<evidence type="ECO:0000256" key="6">
    <source>
        <dbReference type="ARBA" id="ARBA00038076"/>
    </source>
</evidence>
<reference evidence="9" key="1">
    <citation type="submission" date="2021-01" db="EMBL/GenBank/DDBJ databases">
        <title>Whole genome shotgun sequence of Actinoplanes cyaneus NBRC 14990.</title>
        <authorList>
            <person name="Komaki H."/>
            <person name="Tamura T."/>
        </authorList>
    </citation>
    <scope>NUCLEOTIDE SEQUENCE</scope>
    <source>
        <strain evidence="9">NBRC 14990</strain>
    </source>
</reference>
<feature type="transmembrane region" description="Helical" evidence="7">
    <location>
        <begin position="406"/>
        <end position="429"/>
    </location>
</feature>
<feature type="domain" description="ABC3 transporter permease C-terminal" evidence="8">
    <location>
        <begin position="769"/>
        <end position="879"/>
    </location>
</feature>
<dbReference type="GO" id="GO:0005886">
    <property type="term" value="C:plasma membrane"/>
    <property type="evidence" value="ECO:0007669"/>
    <property type="project" value="UniProtKB-SubCell"/>
</dbReference>
<organism evidence="9 10">
    <name type="scientific">Actinoplanes cyaneus</name>
    <dbReference type="NCBI Taxonomy" id="52696"/>
    <lineage>
        <taxon>Bacteria</taxon>
        <taxon>Bacillati</taxon>
        <taxon>Actinomycetota</taxon>
        <taxon>Actinomycetes</taxon>
        <taxon>Micromonosporales</taxon>
        <taxon>Micromonosporaceae</taxon>
        <taxon>Actinoplanes</taxon>
    </lineage>
</organism>
<evidence type="ECO:0000313" key="9">
    <source>
        <dbReference type="EMBL" id="GID69613.1"/>
    </source>
</evidence>
<feature type="transmembrane region" description="Helical" evidence="7">
    <location>
        <begin position="763"/>
        <end position="789"/>
    </location>
</feature>
<protein>
    <recommendedName>
        <fullName evidence="8">ABC3 transporter permease C-terminal domain-containing protein</fullName>
    </recommendedName>
</protein>
<dbReference type="AlphaFoldDB" id="A0A919IU07"/>
<evidence type="ECO:0000259" key="8">
    <source>
        <dbReference type="Pfam" id="PF02687"/>
    </source>
</evidence>
<keyword evidence="5 7" id="KW-0472">Membrane</keyword>
<feature type="transmembrane region" description="Helical" evidence="7">
    <location>
        <begin position="535"/>
        <end position="556"/>
    </location>
</feature>
<keyword evidence="3 7" id="KW-0812">Transmembrane</keyword>
<feature type="transmembrane region" description="Helical" evidence="7">
    <location>
        <begin position="810"/>
        <end position="836"/>
    </location>
</feature>
<evidence type="ECO:0000256" key="4">
    <source>
        <dbReference type="ARBA" id="ARBA00022989"/>
    </source>
</evidence>
<dbReference type="InterPro" id="IPR003838">
    <property type="entry name" value="ABC3_permease_C"/>
</dbReference>
<dbReference type="InterPro" id="IPR050250">
    <property type="entry name" value="Macrolide_Exporter_MacB"/>
</dbReference>
<evidence type="ECO:0000256" key="2">
    <source>
        <dbReference type="ARBA" id="ARBA00022475"/>
    </source>
</evidence>
<evidence type="ECO:0000256" key="1">
    <source>
        <dbReference type="ARBA" id="ARBA00004651"/>
    </source>
</evidence>
<evidence type="ECO:0000256" key="7">
    <source>
        <dbReference type="SAM" id="Phobius"/>
    </source>
</evidence>
<proteinExistence type="inferred from homology"/>